<dbReference type="SUPFAM" id="SSF52540">
    <property type="entry name" value="P-loop containing nucleoside triphosphate hydrolases"/>
    <property type="match status" value="1"/>
</dbReference>
<dbReference type="InterPro" id="IPR027417">
    <property type="entry name" value="P-loop_NTPase"/>
</dbReference>
<dbReference type="Pfam" id="PF13807">
    <property type="entry name" value="GNVR"/>
    <property type="match status" value="1"/>
</dbReference>
<feature type="transmembrane region" description="Helical" evidence="2">
    <location>
        <begin position="21"/>
        <end position="40"/>
    </location>
</feature>
<evidence type="ECO:0000313" key="4">
    <source>
        <dbReference type="EMBL" id="HIU38280.1"/>
    </source>
</evidence>
<dbReference type="PANTHER" id="PTHR32309">
    <property type="entry name" value="TYROSINE-PROTEIN KINASE"/>
    <property type="match status" value="1"/>
</dbReference>
<evidence type="ECO:0000256" key="2">
    <source>
        <dbReference type="SAM" id="Phobius"/>
    </source>
</evidence>
<dbReference type="AlphaFoldDB" id="A0A9D1IJU3"/>
<organism evidence="4 5">
    <name type="scientific">Candidatus Limisoma intestinavium</name>
    <dbReference type="NCBI Taxonomy" id="2840856"/>
    <lineage>
        <taxon>Bacteria</taxon>
        <taxon>Pseudomonadati</taxon>
        <taxon>Bacteroidota</taxon>
        <taxon>Bacteroidia</taxon>
        <taxon>Bacteroidales</taxon>
        <taxon>Candidatus Limisoma</taxon>
    </lineage>
</organism>
<name>A0A9D1IJU3_9BACT</name>
<keyword evidence="2" id="KW-1133">Transmembrane helix</keyword>
<protein>
    <recommendedName>
        <fullName evidence="3">Tyrosine-protein kinase G-rich domain-containing protein</fullName>
    </recommendedName>
</protein>
<keyword evidence="1" id="KW-0175">Coiled coil</keyword>
<sequence>MATNSDKIDFSRTIHEMKTHWYYFLISFIIVMGGAIYYSIRTNPVFAFHANVLIEQPQEGGSGGGLMKMMASFSMGAMGGGSVDDELLVFQSRSLQSEMVRELKLNYDYRKKQGARMVSLYKKSPILLSTDIDLDTLTESVSFLLKLHRNGTVDVKVKDGLFSTCFDKKRLRLPASVKLPSGTFRLSASDTHRPSEEMEMEITVDGTPTVVDDLQGIFIANAPSMKSNGIELYYEDDDIQRGKDVLNTIIQLYNNRRLNEERVKANNQIAFIDSRLESLTQQLNEAERDLEKFKTENNVTDIEAEAKVLLEQTSANKASIVGLQTQLAIFDMICDFLDDPANRYSMIPVTSGVEYESAAKSIEAYNELILSRMKLDMSAKKDNKALQTINRQIDGMREGVVTTMKKARESAEIAYNDFVREDGKYAVRLRELPAHEREYINLYRNQEIMNNLYVFLLEQRENNGLKLGASPLGRTIDHAYNDIKKIAPKRSIILGGALLIALLIPAIICMIKALRLKRIKIRQDVEKISDFPVALEIDSSTDTDALFRKLRNHIVSVRDSGVISFTTCTADGDTTQTALATALSLAKINKRTIVVDLIHGNPIATQLKCDKVPHLSDCLRSGEQMDAAIAHGADGIDVVPAGSEEAETDLVVSSKFASFIGVIKTSYDYVIISGGTFDEYRSLPSVAKISDLLFGVIPPCTLKQVVARFDAELKQSGADSEYILYVK</sequence>
<reference evidence="4" key="1">
    <citation type="submission" date="2020-10" db="EMBL/GenBank/DDBJ databases">
        <authorList>
            <person name="Gilroy R."/>
        </authorList>
    </citation>
    <scope>NUCLEOTIDE SEQUENCE</scope>
    <source>
        <strain evidence="4">17073</strain>
    </source>
</reference>
<feature type="coiled-coil region" evidence="1">
    <location>
        <begin position="255"/>
        <end position="303"/>
    </location>
</feature>
<dbReference type="PANTHER" id="PTHR32309:SF13">
    <property type="entry name" value="FERRIC ENTEROBACTIN TRANSPORT PROTEIN FEPE"/>
    <property type="match status" value="1"/>
</dbReference>
<evidence type="ECO:0000256" key="1">
    <source>
        <dbReference type="SAM" id="Coils"/>
    </source>
</evidence>
<keyword evidence="2" id="KW-0472">Membrane</keyword>
<reference evidence="4" key="2">
    <citation type="journal article" date="2021" name="PeerJ">
        <title>Extensive microbial diversity within the chicken gut microbiome revealed by metagenomics and culture.</title>
        <authorList>
            <person name="Gilroy R."/>
            <person name="Ravi A."/>
            <person name="Getino M."/>
            <person name="Pursley I."/>
            <person name="Horton D.L."/>
            <person name="Alikhan N.F."/>
            <person name="Baker D."/>
            <person name="Gharbi K."/>
            <person name="Hall N."/>
            <person name="Watson M."/>
            <person name="Adriaenssens E.M."/>
            <person name="Foster-Nyarko E."/>
            <person name="Jarju S."/>
            <person name="Secka A."/>
            <person name="Antonio M."/>
            <person name="Oren A."/>
            <person name="Chaudhuri R.R."/>
            <person name="La Ragione R."/>
            <person name="Hildebrand F."/>
            <person name="Pallen M.J."/>
        </authorList>
    </citation>
    <scope>NUCLEOTIDE SEQUENCE</scope>
    <source>
        <strain evidence="4">17073</strain>
    </source>
</reference>
<feature type="domain" description="Tyrosine-protein kinase G-rich" evidence="3">
    <location>
        <begin position="436"/>
        <end position="513"/>
    </location>
</feature>
<evidence type="ECO:0000313" key="5">
    <source>
        <dbReference type="Proteomes" id="UP000824076"/>
    </source>
</evidence>
<dbReference type="InterPro" id="IPR032807">
    <property type="entry name" value="GNVR"/>
</dbReference>
<feature type="transmembrane region" description="Helical" evidence="2">
    <location>
        <begin position="492"/>
        <end position="514"/>
    </location>
</feature>
<evidence type="ECO:0000259" key="3">
    <source>
        <dbReference type="Pfam" id="PF13807"/>
    </source>
</evidence>
<dbReference type="Proteomes" id="UP000824076">
    <property type="component" value="Unassembled WGS sequence"/>
</dbReference>
<dbReference type="InterPro" id="IPR050445">
    <property type="entry name" value="Bact_polysacc_biosynth/exp"/>
</dbReference>
<proteinExistence type="predicted"/>
<dbReference type="Gene3D" id="3.40.50.300">
    <property type="entry name" value="P-loop containing nucleotide triphosphate hydrolases"/>
    <property type="match status" value="1"/>
</dbReference>
<comment type="caution">
    <text evidence="4">The sequence shown here is derived from an EMBL/GenBank/DDBJ whole genome shotgun (WGS) entry which is preliminary data.</text>
</comment>
<keyword evidence="2" id="KW-0812">Transmembrane</keyword>
<accession>A0A9D1IJU3</accession>
<gene>
    <name evidence="4" type="ORF">IAD18_01275</name>
</gene>
<dbReference type="GO" id="GO:0005886">
    <property type="term" value="C:plasma membrane"/>
    <property type="evidence" value="ECO:0007669"/>
    <property type="project" value="TreeGrafter"/>
</dbReference>
<dbReference type="EMBL" id="DVMS01000031">
    <property type="protein sequence ID" value="HIU38280.1"/>
    <property type="molecule type" value="Genomic_DNA"/>
</dbReference>
<dbReference type="GO" id="GO:0004713">
    <property type="term" value="F:protein tyrosine kinase activity"/>
    <property type="evidence" value="ECO:0007669"/>
    <property type="project" value="TreeGrafter"/>
</dbReference>